<protein>
    <submittedName>
        <fullName evidence="1">Cobalamin adenosyltransferase protein</fullName>
        <ecNumber evidence="1">2.5.1.17</ecNumber>
    </submittedName>
</protein>
<name>A0A087S5B3_9ARCH</name>
<evidence type="ECO:0000313" key="1">
    <source>
        <dbReference type="EMBL" id="KFM20917.1"/>
    </source>
</evidence>
<reference evidence="1 2" key="1">
    <citation type="submission" date="2014-06" db="EMBL/GenBank/DDBJ databases">
        <authorList>
            <person name="Ngugi D.K."/>
            <person name="Blom J."/>
            <person name="Alam I."/>
            <person name="Rashid M."/>
            <person name="Baalawi W."/>
            <person name="Zhang G."/>
            <person name="Hikmawan T."/>
            <person name="Guan Y."/>
            <person name="Antunes A."/>
            <person name="Siam R."/>
            <person name="El-Dorry H."/>
            <person name="Bajic V."/>
            <person name="Stingl U."/>
        </authorList>
    </citation>
    <scope>NUCLEOTIDE SEQUENCE [LARGE SCALE GENOMIC DNA]</scope>
    <source>
        <strain evidence="1">SCGC AAA799-B03</strain>
    </source>
</reference>
<keyword evidence="1" id="KW-0808">Transferase</keyword>
<dbReference type="InterPro" id="IPR027417">
    <property type="entry name" value="P-loop_NTPase"/>
</dbReference>
<proteinExistence type="predicted"/>
<comment type="caution">
    <text evidence="1">The sequence shown here is derived from an EMBL/GenBank/DDBJ whole genome shotgun (WGS) entry which is preliminary data.</text>
</comment>
<dbReference type="Gene3D" id="3.40.50.300">
    <property type="entry name" value="P-loop containing nucleotide triphosphate hydrolases"/>
    <property type="match status" value="1"/>
</dbReference>
<feature type="non-terminal residue" evidence="1">
    <location>
        <position position="1"/>
    </location>
</feature>
<dbReference type="Proteomes" id="UP000029384">
    <property type="component" value="Unassembled WGS sequence"/>
</dbReference>
<dbReference type="EC" id="2.5.1.17" evidence="1"/>
<dbReference type="GO" id="GO:0009236">
    <property type="term" value="P:cobalamin biosynthetic process"/>
    <property type="evidence" value="ECO:0007669"/>
    <property type="project" value="InterPro"/>
</dbReference>
<dbReference type="InterPro" id="IPR003724">
    <property type="entry name" value="CblAdoTrfase_CobA"/>
</dbReference>
<dbReference type="AlphaFoldDB" id="A0A087S5B3"/>
<dbReference type="EMBL" id="JOTA01000097">
    <property type="protein sequence ID" value="KFM20917.1"/>
    <property type="molecule type" value="Genomic_DNA"/>
</dbReference>
<dbReference type="SUPFAM" id="SSF52540">
    <property type="entry name" value="P-loop containing nucleoside triphosphate hydrolases"/>
    <property type="match status" value="1"/>
</dbReference>
<sequence length="27" mass="3153">IEVADLVTEMKEIKHPFQKGIKAKKRD</sequence>
<evidence type="ECO:0000313" key="2">
    <source>
        <dbReference type="Proteomes" id="UP000029384"/>
    </source>
</evidence>
<dbReference type="GO" id="GO:0005524">
    <property type="term" value="F:ATP binding"/>
    <property type="evidence" value="ECO:0007669"/>
    <property type="project" value="InterPro"/>
</dbReference>
<organism evidence="1 2">
    <name type="scientific">Marine Group I thaumarchaeote SCGC AAA799-B03</name>
    <dbReference type="NCBI Taxonomy" id="1502289"/>
    <lineage>
        <taxon>Archaea</taxon>
        <taxon>Nitrososphaerota</taxon>
        <taxon>Marine Group I</taxon>
    </lineage>
</organism>
<accession>A0A087S5B3</accession>
<dbReference type="GO" id="GO:0008817">
    <property type="term" value="F:corrinoid adenosyltransferase activity"/>
    <property type="evidence" value="ECO:0007669"/>
    <property type="project" value="UniProtKB-EC"/>
</dbReference>
<gene>
    <name evidence="1" type="ORF">AAA799B03_01469</name>
</gene>
<keyword evidence="2" id="KW-1185">Reference proteome</keyword>
<dbReference type="Pfam" id="PF02572">
    <property type="entry name" value="CobA_CobO_BtuR"/>
    <property type="match status" value="1"/>
</dbReference>